<comment type="caution">
    <text evidence="4">The sequence shown here is derived from an EMBL/GenBank/DDBJ whole genome shotgun (WGS) entry which is preliminary data.</text>
</comment>
<feature type="domain" description="DUF1254" evidence="3">
    <location>
        <begin position="116"/>
        <end position="245"/>
    </location>
</feature>
<dbReference type="PANTHER" id="PTHR36509:SF3">
    <property type="entry name" value="SIGNAL PEPTIDE PROTEIN"/>
    <property type="match status" value="1"/>
</dbReference>
<organism evidence="4 5">
    <name type="scientific">Aporhodopirellula aestuarii</name>
    <dbReference type="NCBI Taxonomy" id="2950107"/>
    <lineage>
        <taxon>Bacteria</taxon>
        <taxon>Pseudomonadati</taxon>
        <taxon>Planctomycetota</taxon>
        <taxon>Planctomycetia</taxon>
        <taxon>Pirellulales</taxon>
        <taxon>Pirellulaceae</taxon>
        <taxon>Aporhodopirellula</taxon>
    </lineage>
</organism>
<dbReference type="InterPro" id="IPR037050">
    <property type="entry name" value="DUF1254_sf"/>
</dbReference>
<feature type="signal peptide" evidence="1">
    <location>
        <begin position="1"/>
        <end position="25"/>
    </location>
</feature>
<dbReference type="Gene3D" id="2.60.40.1610">
    <property type="entry name" value="Domain of unknown function DUF1254"/>
    <property type="match status" value="1"/>
</dbReference>
<evidence type="ECO:0000313" key="5">
    <source>
        <dbReference type="Proteomes" id="UP001202961"/>
    </source>
</evidence>
<name>A0ABT0UBV0_9BACT</name>
<reference evidence="4 5" key="1">
    <citation type="journal article" date="2022" name="Syst. Appl. Microbiol.">
        <title>Rhodopirellula aestuarii sp. nov., a novel member of the genus Rhodopirellula isolated from brackish sediments collected in the Tagus River estuary, Portugal.</title>
        <authorList>
            <person name="Vitorino I.R."/>
            <person name="Klimek D."/>
            <person name="Calusinska M."/>
            <person name="Lobo-da-Cunha A."/>
            <person name="Vasconcelos V."/>
            <person name="Lage O.M."/>
        </authorList>
    </citation>
    <scope>NUCLEOTIDE SEQUENCE [LARGE SCALE GENOMIC DNA]</scope>
    <source>
        <strain evidence="4 5">ICT_H3.1</strain>
    </source>
</reference>
<feature type="domain" description="DUF1214" evidence="2">
    <location>
        <begin position="400"/>
        <end position="505"/>
    </location>
</feature>
<keyword evidence="1" id="KW-0732">Signal</keyword>
<dbReference type="Gene3D" id="1.10.3360.10">
    <property type="entry name" value="VPA0735-like domain"/>
    <property type="match status" value="1"/>
</dbReference>
<dbReference type="InterPro" id="IPR010679">
    <property type="entry name" value="DUF1254"/>
</dbReference>
<dbReference type="Proteomes" id="UP001202961">
    <property type="component" value="Unassembled WGS sequence"/>
</dbReference>
<dbReference type="Pfam" id="PF06863">
    <property type="entry name" value="DUF1254"/>
    <property type="match status" value="1"/>
</dbReference>
<dbReference type="InterPro" id="IPR037049">
    <property type="entry name" value="DUF1214_C_sf"/>
</dbReference>
<dbReference type="PANTHER" id="PTHR36509">
    <property type="entry name" value="BLL3101 PROTEIN"/>
    <property type="match status" value="1"/>
</dbReference>
<evidence type="ECO:0000259" key="2">
    <source>
        <dbReference type="Pfam" id="PF06742"/>
    </source>
</evidence>
<dbReference type="RefSeq" id="WP_250932269.1">
    <property type="nucleotide sequence ID" value="NZ_JAMQBK010000083.1"/>
</dbReference>
<proteinExistence type="predicted"/>
<dbReference type="EMBL" id="JAMQBK010000083">
    <property type="protein sequence ID" value="MCM2374385.1"/>
    <property type="molecule type" value="Genomic_DNA"/>
</dbReference>
<sequence length="522" mass="57787">MRMIRITLCIIAVAITVLAATPSFAQTPTPGYNYPIPAKVMTPDRVETRIGTLEFFDGRPHEETVEKLYDNLLHIRGVETFLSGIPATSIEGLRLGHLDLGVDASHKVVVFDKLADSAPLFLTANTDTVYASAFLNLEKDGPTVIEIPANCGPGTVNDAYFRFVIDMGVPGPDAGKGGKYLILPPGYQGDLEGPIGGKAAEIDGQTYFVVKSPSYVNWLILRGFLVDGKPDAATAMFKQGLKVYPLANASNPPKMEFTSGSQRFWNTVHANNYEFYEELNHVIQREPVSFLDPELRGLFASVGIHKGKPFDPNARQKKILTDAVAVGNATARAIVFQPRLEGVQYYPDSKWGTAFIGGDYQWLADNGKGGRNLDARTLFFYQATVNTPAMVLKMVGKGSQYAYITTDKDGDYLDGGKKYTLRIPANVPAKDFWSVVIYDPQTRSELQTSQPFPSKNNKRDNLVENEDGSVTLYFGPEPPAGKEHNWIQTVPNKGWYPLLRLYGPLEPWFDKTWRPGEFEPVN</sequence>
<dbReference type="SUPFAM" id="SSF160935">
    <property type="entry name" value="VPA0735-like"/>
    <property type="match status" value="1"/>
</dbReference>
<dbReference type="InterPro" id="IPR010621">
    <property type="entry name" value="DUF1214"/>
</dbReference>
<protein>
    <submittedName>
        <fullName evidence="4">DUF1254 domain-containing protein</fullName>
    </submittedName>
</protein>
<dbReference type="Pfam" id="PF06742">
    <property type="entry name" value="DUF1214"/>
    <property type="match status" value="1"/>
</dbReference>
<evidence type="ECO:0000259" key="3">
    <source>
        <dbReference type="Pfam" id="PF06863"/>
    </source>
</evidence>
<evidence type="ECO:0000313" key="4">
    <source>
        <dbReference type="EMBL" id="MCM2374385.1"/>
    </source>
</evidence>
<keyword evidence="5" id="KW-1185">Reference proteome</keyword>
<feature type="chain" id="PRO_5045995414" evidence="1">
    <location>
        <begin position="26"/>
        <end position="522"/>
    </location>
</feature>
<accession>A0ABT0UBV0</accession>
<evidence type="ECO:0000256" key="1">
    <source>
        <dbReference type="SAM" id="SignalP"/>
    </source>
</evidence>
<dbReference type="Gene3D" id="2.60.120.600">
    <property type="entry name" value="Domain of unknown function DUF1214, C-terminal domain"/>
    <property type="match status" value="1"/>
</dbReference>
<gene>
    <name evidence="4" type="ORF">NB063_27520</name>
</gene>